<dbReference type="InterPro" id="IPR000782">
    <property type="entry name" value="FAS1_domain"/>
</dbReference>
<dbReference type="InterPro" id="IPR050904">
    <property type="entry name" value="Adhesion/Biosynth-related"/>
</dbReference>
<sequence length="497" mass="56219">MAKNFIYKFIGYVMFAFLGVSVLSSCDEVDKGSLTEPEYLTAVQFMEQDPEGRFSEWLKILEASDFYGVWGARGDYTILACGNQGVKDYLAENGYSDIASMEKDDINRLVKNHTVLTSYESYTFSQGPMGDTTMNGNYLTVIYRDGGLNNLLVNQTSVIVDRDNICTNGILHVLDKPVAPIVDGAYTMMKKSGKYNILVEAMEKTGLSTQLDASTINDGSLANYTVFVEPDEVFKAKGINDINELVNHLEAGDDFTEPSNALYKFLSNHVLDRKLYSNVFRDEMYMTIGGSMVEILPESEIYVNPRYNVLGELEPENSNTLDVFQMDGQSKNAVIHELKDILYVFQPAPKEFVDDICDVPEIRKYKQEEINGRYFSSEDIARWKGKGYIVFKYQLGSRGYNNDFAHCFNAKFGWFEYTTKPILKGKYKIQVKFAETGAGSHFIFVDGEKCPDPTKPGSQYHDIGVYEFKENGTHIMRYESLTGSKLLLDAFIFTPVK</sequence>
<keyword evidence="3" id="KW-1185">Reference proteome</keyword>
<dbReference type="PANTHER" id="PTHR10900">
    <property type="entry name" value="PERIOSTIN-RELATED"/>
    <property type="match status" value="1"/>
</dbReference>
<dbReference type="SUPFAM" id="SSF82153">
    <property type="entry name" value="FAS1 domain"/>
    <property type="match status" value="2"/>
</dbReference>
<dbReference type="PANTHER" id="PTHR10900:SF77">
    <property type="entry name" value="FI19380P1"/>
    <property type="match status" value="1"/>
</dbReference>
<feature type="domain" description="FAS1" evidence="1">
    <location>
        <begin position="41"/>
        <end position="178"/>
    </location>
</feature>
<dbReference type="Pfam" id="PF02469">
    <property type="entry name" value="Fasciclin"/>
    <property type="match status" value="2"/>
</dbReference>
<dbReference type="AlphaFoldDB" id="A0AAU9CR17"/>
<evidence type="ECO:0000313" key="3">
    <source>
        <dbReference type="Proteomes" id="UP001348817"/>
    </source>
</evidence>
<evidence type="ECO:0000259" key="1">
    <source>
        <dbReference type="PROSITE" id="PS50213"/>
    </source>
</evidence>
<gene>
    <name evidence="2" type="ORF">FUAX_18540</name>
</gene>
<dbReference type="PROSITE" id="PS51257">
    <property type="entry name" value="PROKAR_LIPOPROTEIN"/>
    <property type="match status" value="1"/>
</dbReference>
<dbReference type="RefSeq" id="WP_338394624.1">
    <property type="nucleotide sequence ID" value="NZ_AP025314.1"/>
</dbReference>
<name>A0AAU9CR17_9BACT</name>
<dbReference type="Gene3D" id="2.30.180.10">
    <property type="entry name" value="FAS1 domain"/>
    <property type="match status" value="2"/>
</dbReference>
<dbReference type="EMBL" id="AP025314">
    <property type="protein sequence ID" value="BDD09422.1"/>
    <property type="molecule type" value="Genomic_DNA"/>
</dbReference>
<dbReference type="Proteomes" id="UP001348817">
    <property type="component" value="Chromosome"/>
</dbReference>
<dbReference type="PROSITE" id="PS50213">
    <property type="entry name" value="FAS1"/>
    <property type="match status" value="2"/>
</dbReference>
<dbReference type="KEGG" id="fax:FUAX_18540"/>
<keyword evidence="2" id="KW-0449">Lipoprotein</keyword>
<evidence type="ECO:0000313" key="2">
    <source>
        <dbReference type="EMBL" id="BDD09422.1"/>
    </source>
</evidence>
<dbReference type="InterPro" id="IPR036378">
    <property type="entry name" value="FAS1_dom_sf"/>
</dbReference>
<proteinExistence type="predicted"/>
<reference evidence="2 3" key="1">
    <citation type="submission" date="2021-12" db="EMBL/GenBank/DDBJ databases">
        <title>Genome sequencing of bacteria with rrn-lacking chromosome and rrn-plasmid.</title>
        <authorList>
            <person name="Anda M."/>
            <person name="Iwasaki W."/>
        </authorList>
    </citation>
    <scope>NUCLEOTIDE SEQUENCE [LARGE SCALE GENOMIC DNA]</scope>
    <source>
        <strain evidence="2 3">DSM 100852</strain>
    </source>
</reference>
<protein>
    <submittedName>
        <fullName evidence="2">Lipoprotein</fullName>
    </submittedName>
</protein>
<accession>A0AAU9CR17</accession>
<organism evidence="2 3">
    <name type="scientific">Fulvitalea axinellae</name>
    <dbReference type="NCBI Taxonomy" id="1182444"/>
    <lineage>
        <taxon>Bacteria</taxon>
        <taxon>Pseudomonadati</taxon>
        <taxon>Bacteroidota</taxon>
        <taxon>Cytophagia</taxon>
        <taxon>Cytophagales</taxon>
        <taxon>Persicobacteraceae</taxon>
        <taxon>Fulvitalea</taxon>
    </lineage>
</organism>
<feature type="domain" description="FAS1" evidence="1">
    <location>
        <begin position="182"/>
        <end position="342"/>
    </location>
</feature>